<dbReference type="Pfam" id="PF12224">
    <property type="entry name" value="Amidoligase_2"/>
    <property type="match status" value="1"/>
</dbReference>
<dbReference type="OrthoDB" id="4768338at2759"/>
<keyword evidence="4" id="KW-1185">Reference proteome</keyword>
<reference evidence="3" key="1">
    <citation type="journal article" date="2021" name="Nat. Commun.">
        <title>Genetic determinants of endophytism in the Arabidopsis root mycobiome.</title>
        <authorList>
            <person name="Mesny F."/>
            <person name="Miyauchi S."/>
            <person name="Thiergart T."/>
            <person name="Pickel B."/>
            <person name="Atanasova L."/>
            <person name="Karlsson M."/>
            <person name="Huettel B."/>
            <person name="Barry K.W."/>
            <person name="Haridas S."/>
            <person name="Chen C."/>
            <person name="Bauer D."/>
            <person name="Andreopoulos W."/>
            <person name="Pangilinan J."/>
            <person name="LaButti K."/>
            <person name="Riley R."/>
            <person name="Lipzen A."/>
            <person name="Clum A."/>
            <person name="Drula E."/>
            <person name="Henrissat B."/>
            <person name="Kohler A."/>
            <person name="Grigoriev I.V."/>
            <person name="Martin F.M."/>
            <person name="Hacquard S."/>
        </authorList>
    </citation>
    <scope>NUCLEOTIDE SEQUENCE</scope>
    <source>
        <strain evidence="3">MPI-SDFR-AT-0117</strain>
    </source>
</reference>
<feature type="compositionally biased region" description="Acidic residues" evidence="2">
    <location>
        <begin position="633"/>
        <end position="648"/>
    </location>
</feature>
<proteinExistence type="predicted"/>
<evidence type="ECO:0008006" key="5">
    <source>
        <dbReference type="Google" id="ProtNLM"/>
    </source>
</evidence>
<organism evidence="3 4">
    <name type="scientific">Plectosphaerella plurivora</name>
    <dbReference type="NCBI Taxonomy" id="936078"/>
    <lineage>
        <taxon>Eukaryota</taxon>
        <taxon>Fungi</taxon>
        <taxon>Dikarya</taxon>
        <taxon>Ascomycota</taxon>
        <taxon>Pezizomycotina</taxon>
        <taxon>Sordariomycetes</taxon>
        <taxon>Hypocreomycetidae</taxon>
        <taxon>Glomerellales</taxon>
        <taxon>Plectosphaerellaceae</taxon>
        <taxon>Plectosphaerella</taxon>
    </lineage>
</organism>
<dbReference type="Proteomes" id="UP000770015">
    <property type="component" value="Unassembled WGS sequence"/>
</dbReference>
<feature type="compositionally biased region" description="Basic and acidic residues" evidence="2">
    <location>
        <begin position="649"/>
        <end position="665"/>
    </location>
</feature>
<feature type="region of interest" description="Disordered" evidence="2">
    <location>
        <begin position="589"/>
        <end position="682"/>
    </location>
</feature>
<comment type="caution">
    <text evidence="3">The sequence shown here is derived from an EMBL/GenBank/DDBJ whole genome shotgun (WGS) entry which is preliminary data.</text>
</comment>
<evidence type="ECO:0000256" key="1">
    <source>
        <dbReference type="SAM" id="Coils"/>
    </source>
</evidence>
<dbReference type="PANTHER" id="PTHR36847">
    <property type="entry name" value="AMIDOLIGASE ENZYME"/>
    <property type="match status" value="1"/>
</dbReference>
<feature type="compositionally biased region" description="Basic and acidic residues" evidence="2">
    <location>
        <begin position="1"/>
        <end position="12"/>
    </location>
</feature>
<name>A0A9P9AH36_9PEZI</name>
<evidence type="ECO:0000313" key="3">
    <source>
        <dbReference type="EMBL" id="KAH6695088.1"/>
    </source>
</evidence>
<dbReference type="EMBL" id="JAGSXJ010000002">
    <property type="protein sequence ID" value="KAH6695088.1"/>
    <property type="molecule type" value="Genomic_DNA"/>
</dbReference>
<gene>
    <name evidence="3" type="ORF">F5X68DRAFT_243560</name>
</gene>
<evidence type="ECO:0000313" key="4">
    <source>
        <dbReference type="Proteomes" id="UP000770015"/>
    </source>
</evidence>
<dbReference type="AlphaFoldDB" id="A0A9P9AH36"/>
<dbReference type="InterPro" id="IPR022025">
    <property type="entry name" value="Amidoligase_2"/>
</dbReference>
<accession>A0A9P9AH36</accession>
<sequence>MSFNPSDRDEPIKPTGECSSEESKGPEELTKRHVSFGCELEFLVACVKGDDPDSGLGLAPVVTFPRYFDSTAIAVDVMNRLIDCLAEAGLPTNDPRTSSQDESAQDNASATSVLAAMGTPYAGAFSVGSDCSVKELSRFGEYYWVPVEMRTPAAWNKPVYFDMVRLAVNLLTRNFRIRVNPSCGFHIHLGAGVGKHIDTRTMRRFGALWWASSPLLYTLHSPERRRASYALSMRDWAISLINKTVTDDTSVADDAWDETIQFHQQLTGDHARVFARDRFMGEAYDVEDDPAAHAFHSSKKFEEEVGNWVNWRSFRLAHDRRMTVPALGLPGRVLEDLDHMGGGKDARISDFEAPALTEATPIDPVKLRKAQCSADDAPPRPGAAPAIRTIPHIATRPHPKVDGLAAYMARGQDPATFGMYEPLAKRKDVMSGVREILSCPSSAMVAKILSRGKHSGLNLLPYEPCSFAYDPFDTKLTIEVRMGSASMDADWVVAWAGICTRLLEFCRDADEAEWLRVIRTLAWAQEEMIGEEEEEEEEKNDDEEKRQKKAAEKVKYDIVDLLVDIGAFDQVAAAEERLREIDVSDGTQGLRGWVECPTGPETIDPAVWDEDEPLPRQSPQPVENDWNLRPDSDSFEMVDELTETEEEERVAIDRKQEQRQAEAGRDGPAAGPSTVPSTDADSVWLIDLSDDAAWSKLATVSGPAELE</sequence>
<protein>
    <recommendedName>
        <fullName evidence="5">Amidoligase enzyme</fullName>
    </recommendedName>
</protein>
<keyword evidence="1" id="KW-0175">Coiled coil</keyword>
<feature type="coiled-coil region" evidence="1">
    <location>
        <begin position="525"/>
        <end position="553"/>
    </location>
</feature>
<feature type="region of interest" description="Disordered" evidence="2">
    <location>
        <begin position="1"/>
        <end position="26"/>
    </location>
</feature>
<evidence type="ECO:0000256" key="2">
    <source>
        <dbReference type="SAM" id="MobiDB-lite"/>
    </source>
</evidence>
<dbReference type="PANTHER" id="PTHR36847:SF1">
    <property type="entry name" value="AMIDOLIGASE ENZYME"/>
    <property type="match status" value="1"/>
</dbReference>